<proteinExistence type="predicted"/>
<evidence type="ECO:0000313" key="1">
    <source>
        <dbReference type="EMBL" id="CAF2074540.1"/>
    </source>
</evidence>
<dbReference type="AlphaFoldDB" id="A0A816RV63"/>
<accession>A0A816RV63</accession>
<gene>
    <name evidence="1" type="ORF">DARMORV10_C01P32970.1</name>
</gene>
<reference evidence="1" key="1">
    <citation type="submission" date="2021-01" db="EMBL/GenBank/DDBJ databases">
        <authorList>
            <consortium name="Genoscope - CEA"/>
            <person name="William W."/>
        </authorList>
    </citation>
    <scope>NUCLEOTIDE SEQUENCE</scope>
</reference>
<sequence length="113" mass="13480">MSLWLVFLRSACDFLTDFRTMAEVFCVCGQWSSKESLMWEFNVDKNRNASFTYTKEDLQYENLMKMVSKDFSIKEEEICLSYGISLDLKSIVEVFLPNLHRKYLSAHKFYRQD</sequence>
<organism evidence="1">
    <name type="scientific">Brassica napus</name>
    <name type="common">Rape</name>
    <dbReference type="NCBI Taxonomy" id="3708"/>
    <lineage>
        <taxon>Eukaryota</taxon>
        <taxon>Viridiplantae</taxon>
        <taxon>Streptophyta</taxon>
        <taxon>Embryophyta</taxon>
        <taxon>Tracheophyta</taxon>
        <taxon>Spermatophyta</taxon>
        <taxon>Magnoliopsida</taxon>
        <taxon>eudicotyledons</taxon>
        <taxon>Gunneridae</taxon>
        <taxon>Pentapetalae</taxon>
        <taxon>rosids</taxon>
        <taxon>malvids</taxon>
        <taxon>Brassicales</taxon>
        <taxon>Brassicaceae</taxon>
        <taxon>Brassiceae</taxon>
        <taxon>Brassica</taxon>
    </lineage>
</organism>
<protein>
    <submittedName>
        <fullName evidence="1">(rape) hypothetical protein</fullName>
    </submittedName>
</protein>
<dbReference type="Proteomes" id="UP001295469">
    <property type="component" value="Chromosome C01"/>
</dbReference>
<dbReference type="EMBL" id="HG994365">
    <property type="protein sequence ID" value="CAF2074540.1"/>
    <property type="molecule type" value="Genomic_DNA"/>
</dbReference>
<name>A0A816RV63_BRANA</name>